<protein>
    <submittedName>
        <fullName evidence="1">Uncharacterized protein</fullName>
    </submittedName>
</protein>
<gene>
    <name evidence="1" type="ORF">SDC9_145506</name>
</gene>
<reference evidence="1" key="1">
    <citation type="submission" date="2019-08" db="EMBL/GenBank/DDBJ databases">
        <authorList>
            <person name="Kucharzyk K."/>
            <person name="Murdoch R.W."/>
            <person name="Higgins S."/>
            <person name="Loffler F."/>
        </authorList>
    </citation>
    <scope>NUCLEOTIDE SEQUENCE</scope>
</reference>
<evidence type="ECO:0000313" key="1">
    <source>
        <dbReference type="EMBL" id="MPM98321.1"/>
    </source>
</evidence>
<organism evidence="1">
    <name type="scientific">bioreactor metagenome</name>
    <dbReference type="NCBI Taxonomy" id="1076179"/>
    <lineage>
        <taxon>unclassified sequences</taxon>
        <taxon>metagenomes</taxon>
        <taxon>ecological metagenomes</taxon>
    </lineage>
</organism>
<name>A0A645EA83_9ZZZZ</name>
<accession>A0A645EA83</accession>
<comment type="caution">
    <text evidence="1">The sequence shown here is derived from an EMBL/GenBank/DDBJ whole genome shotgun (WGS) entry which is preliminary data.</text>
</comment>
<dbReference type="EMBL" id="VSSQ01044495">
    <property type="protein sequence ID" value="MPM98321.1"/>
    <property type="molecule type" value="Genomic_DNA"/>
</dbReference>
<proteinExistence type="predicted"/>
<dbReference type="AlphaFoldDB" id="A0A645EA83"/>
<sequence>MFEPLSHGGVISISLVHLLPDSIVHKIRITYLPAKEIVHKFGHHASARISGTLHPFDPFFIEISGPQVLAKVLLHSYHLSPVYVTCIRNIHIRGVAAKIPRCKIHATEVLEKVIVVKRVVQV</sequence>